<gene>
    <name evidence="2" type="ORF">RAK27_09475</name>
</gene>
<dbReference type="EMBL" id="JAVBVO010000003">
    <property type="protein sequence ID" value="MDZ5758883.1"/>
    <property type="molecule type" value="Genomic_DNA"/>
</dbReference>
<dbReference type="Gene3D" id="3.30.420.10">
    <property type="entry name" value="Ribonuclease H-like superfamily/Ribonuclease H"/>
    <property type="match status" value="1"/>
</dbReference>
<dbReference type="RefSeq" id="WP_322808947.1">
    <property type="nucleotide sequence ID" value="NZ_JAVBVO010000003.1"/>
</dbReference>
<keyword evidence="2" id="KW-0378">Hydrolase</keyword>
<dbReference type="Proteomes" id="UP001290462">
    <property type="component" value="Unassembled WGS sequence"/>
</dbReference>
<dbReference type="SUPFAM" id="SSF52113">
    <property type="entry name" value="BRCT domain"/>
    <property type="match status" value="1"/>
</dbReference>
<name>A0AAW9JTM4_CARML</name>
<dbReference type="InterPro" id="IPR012337">
    <property type="entry name" value="RNaseH-like_sf"/>
</dbReference>
<keyword evidence="2" id="KW-0540">Nuclease</keyword>
<dbReference type="PANTHER" id="PTHR30231:SF42">
    <property type="entry name" value="EXONUCLEASE"/>
    <property type="match status" value="1"/>
</dbReference>
<organism evidence="2 3">
    <name type="scientific">Carnobacterium maltaromaticum</name>
    <name type="common">Carnobacterium piscicola</name>
    <dbReference type="NCBI Taxonomy" id="2751"/>
    <lineage>
        <taxon>Bacteria</taxon>
        <taxon>Bacillati</taxon>
        <taxon>Bacillota</taxon>
        <taxon>Bacilli</taxon>
        <taxon>Lactobacillales</taxon>
        <taxon>Carnobacteriaceae</taxon>
        <taxon>Carnobacterium</taxon>
    </lineage>
</organism>
<sequence length="320" mass="35751">MSDFMTKKYDVLAIDFETATNNNYSACSVAVALIKNLEIIDSHYWLIQPPHNRYSAANTAVHGLSSSDTRDALQFPDIWPELQTLIRSSAFVSAHNAQFDMSVLHEVLHYYQLPIEDFSYFDSINYSTKACAGERIPSGLKERCQRFNIIIEEHHNAFSDALACGKLIIAATKEKNKASSLEYLNAYSTVTSKKFSELKASKFFKKPSTSTANFNRVDLNQINAIQENSQLSHPDFSEKSFVFTGEFKKAKDELMQAVVERGGIIKSAVSGKTDYVVEGVQDLSIVGADGFSSKQRKARELIAKGSSLTLLTEKQLEELL</sequence>
<dbReference type="Pfam" id="PF00929">
    <property type="entry name" value="RNase_T"/>
    <property type="match status" value="1"/>
</dbReference>
<evidence type="ECO:0000259" key="1">
    <source>
        <dbReference type="PROSITE" id="PS50172"/>
    </source>
</evidence>
<dbReference type="SUPFAM" id="SSF53098">
    <property type="entry name" value="Ribonuclease H-like"/>
    <property type="match status" value="1"/>
</dbReference>
<evidence type="ECO:0000313" key="3">
    <source>
        <dbReference type="Proteomes" id="UP001290462"/>
    </source>
</evidence>
<reference evidence="2" key="1">
    <citation type="submission" date="2023-08" db="EMBL/GenBank/DDBJ databases">
        <title>Genomic characterization of piscicolin 126 produced by Carnobacterium maltaromaticum CM22 strain isolated from salmon (Salmo salar).</title>
        <authorList>
            <person name="Gonzalez-Gragera E."/>
            <person name="Garcia-Lopez J.D."/>
            <person name="Teso-Perez C."/>
            <person name="Gimenez-Hernandez I."/>
            <person name="Peralta-Sanchez J.M."/>
            <person name="Valdivia E."/>
            <person name="Montalban-Lopez M."/>
            <person name="Martin-Platero A.M."/>
            <person name="Banos A."/>
            <person name="Martinez-Bueno M."/>
        </authorList>
    </citation>
    <scope>NUCLEOTIDE SEQUENCE</scope>
    <source>
        <strain evidence="2">CM22</strain>
    </source>
</reference>
<feature type="domain" description="BRCT" evidence="1">
    <location>
        <begin position="236"/>
        <end position="320"/>
    </location>
</feature>
<dbReference type="PROSITE" id="PS50172">
    <property type="entry name" value="BRCT"/>
    <property type="match status" value="1"/>
</dbReference>
<accession>A0AAW9JTM4</accession>
<dbReference type="Gene3D" id="3.40.50.10190">
    <property type="entry name" value="BRCT domain"/>
    <property type="match status" value="1"/>
</dbReference>
<dbReference type="InterPro" id="IPR036420">
    <property type="entry name" value="BRCT_dom_sf"/>
</dbReference>
<dbReference type="InterPro" id="IPR013520">
    <property type="entry name" value="Ribonucl_H"/>
</dbReference>
<comment type="caution">
    <text evidence="2">The sequence shown here is derived from an EMBL/GenBank/DDBJ whole genome shotgun (WGS) entry which is preliminary data.</text>
</comment>
<dbReference type="AlphaFoldDB" id="A0AAW9JTM4"/>
<protein>
    <submittedName>
        <fullName evidence="2">Exonuclease domain-containing protein</fullName>
    </submittedName>
</protein>
<dbReference type="InterPro" id="IPR001357">
    <property type="entry name" value="BRCT_dom"/>
</dbReference>
<dbReference type="PANTHER" id="PTHR30231">
    <property type="entry name" value="DNA POLYMERASE III SUBUNIT EPSILON"/>
    <property type="match status" value="1"/>
</dbReference>
<dbReference type="InterPro" id="IPR036397">
    <property type="entry name" value="RNaseH_sf"/>
</dbReference>
<evidence type="ECO:0000313" key="2">
    <source>
        <dbReference type="EMBL" id="MDZ5758883.1"/>
    </source>
</evidence>
<dbReference type="SMART" id="SM00479">
    <property type="entry name" value="EXOIII"/>
    <property type="match status" value="1"/>
</dbReference>
<proteinExistence type="predicted"/>
<dbReference type="GO" id="GO:0008408">
    <property type="term" value="F:3'-5' exonuclease activity"/>
    <property type="evidence" value="ECO:0007669"/>
    <property type="project" value="TreeGrafter"/>
</dbReference>
<dbReference type="CDD" id="cd17748">
    <property type="entry name" value="BRCT_DNA_ligase_like"/>
    <property type="match status" value="1"/>
</dbReference>
<dbReference type="GO" id="GO:0003676">
    <property type="term" value="F:nucleic acid binding"/>
    <property type="evidence" value="ECO:0007669"/>
    <property type="project" value="InterPro"/>
</dbReference>
<dbReference type="GO" id="GO:0005829">
    <property type="term" value="C:cytosol"/>
    <property type="evidence" value="ECO:0007669"/>
    <property type="project" value="TreeGrafter"/>
</dbReference>
<keyword evidence="2" id="KW-0269">Exonuclease</keyword>